<accession>Q6IKY5</accession>
<evidence type="ECO:0000313" key="1">
    <source>
        <dbReference type="EMBL" id="DAA03074.1"/>
    </source>
</evidence>
<sequence>MQPPILHPATIPAALHKHLDKRQSVGAAAFKWSTCRVVPSLEASAHIVVPMSHAPCPMYLCYISSHTYVALCSCHRKWSPLGIGQKPVRPARPMGGLFE</sequence>
<reference evidence="1" key="1">
    <citation type="journal article" date="2003" name="Genome Biol.">
        <title>An integrated gene annotation and transcriptional profiling approach towards the full gene content of the Drosophila genome.</title>
        <authorList>
            <person name="Hild M."/>
            <person name="Beckmann B."/>
            <person name="Haas S.A."/>
            <person name="Koch B."/>
            <person name="Solovyev V."/>
            <person name="Busold C."/>
            <person name="Fellenberg K."/>
            <person name="Boutros M."/>
            <person name="Vingron M."/>
            <person name="Sauer F."/>
            <person name="Hoheisel J.D."/>
            <person name="Paro R."/>
        </authorList>
    </citation>
    <scope>NUCLEOTIDE SEQUENCE</scope>
</reference>
<dbReference type="EMBL" id="BK002231">
    <property type="protein sequence ID" value="DAA03074.1"/>
    <property type="molecule type" value="Genomic_DNA"/>
</dbReference>
<protein>
    <submittedName>
        <fullName evidence="1">HDC11025</fullName>
    </submittedName>
</protein>
<proteinExistence type="predicted"/>
<name>Q6IKY5_DROME</name>
<dbReference type="AlphaFoldDB" id="Q6IKY5"/>
<organism evidence="1">
    <name type="scientific">Drosophila melanogaster</name>
    <name type="common">Fruit fly</name>
    <dbReference type="NCBI Taxonomy" id="7227"/>
    <lineage>
        <taxon>Eukaryota</taxon>
        <taxon>Metazoa</taxon>
        <taxon>Ecdysozoa</taxon>
        <taxon>Arthropoda</taxon>
        <taxon>Hexapoda</taxon>
        <taxon>Insecta</taxon>
        <taxon>Pterygota</taxon>
        <taxon>Neoptera</taxon>
        <taxon>Endopterygota</taxon>
        <taxon>Diptera</taxon>
        <taxon>Brachycera</taxon>
        <taxon>Muscomorpha</taxon>
        <taxon>Ephydroidea</taxon>
        <taxon>Drosophilidae</taxon>
        <taxon>Drosophila</taxon>
        <taxon>Sophophora</taxon>
    </lineage>
</organism>
<gene>
    <name evidence="1" type="ORF">HDC11025</name>
</gene>